<dbReference type="EMBL" id="JARBJD010000073">
    <property type="protein sequence ID" value="KAK2954857.1"/>
    <property type="molecule type" value="Genomic_DNA"/>
</dbReference>
<name>A0ABQ9XTQ6_9EUKA</name>
<dbReference type="Proteomes" id="UP001281761">
    <property type="component" value="Unassembled WGS sequence"/>
</dbReference>
<comment type="caution">
    <text evidence="1">The sequence shown here is derived from an EMBL/GenBank/DDBJ whole genome shotgun (WGS) entry which is preliminary data.</text>
</comment>
<protein>
    <recommendedName>
        <fullName evidence="3">SPRY domain-containing protein</fullName>
    </recommendedName>
</protein>
<reference evidence="1 2" key="1">
    <citation type="journal article" date="2022" name="bioRxiv">
        <title>Genomics of Preaxostyla Flagellates Illuminates Evolutionary Transitions and the Path Towards Mitochondrial Loss.</title>
        <authorList>
            <person name="Novak L.V.F."/>
            <person name="Treitli S.C."/>
            <person name="Pyrih J."/>
            <person name="Halakuc P."/>
            <person name="Pipaliya S.V."/>
            <person name="Vacek V."/>
            <person name="Brzon O."/>
            <person name="Soukal P."/>
            <person name="Eme L."/>
            <person name="Dacks J.B."/>
            <person name="Karnkowska A."/>
            <person name="Elias M."/>
            <person name="Hampl V."/>
        </authorList>
    </citation>
    <scope>NUCLEOTIDE SEQUENCE [LARGE SCALE GENOMIC DNA]</scope>
    <source>
        <strain evidence="1">NAU3</strain>
        <tissue evidence="1">Gut</tissue>
    </source>
</reference>
<sequence>MDARPRTAVFIVNGNVCHTFVSGLPPSIRFGLSMKHKGVSVRFDGLTRLKKATPLPRVNEIKWNPEDLKDSEDMYMNGIRSSVLTIQTQMPSLVFTDASHFTVDDNTVASACLPVTRSYESDHPKWSSFVLSEQITEGIVAISFTFLTRNDMYLSYFGLIGGMSPIPEIGQRLGQFNDSIALSRERKLHLLTSVGQQEIDLSSFFESGDHVVVEINMDSTPRTAQFFVDGQSANAVVDDLPESVRVGFSTWDQHLRVRIDRITNLNRSIPFTDKMKVVEWPRTRPLQATETDETENLSKTIGDKVDDGTSVEKKKRQIPAIKLPELLFTHKSHFTIRNNILTRTEKGTDENGGTRPSTVLFSEPITKGVVSVTFVVLTLAELMDQKGFISFGLLDSSRTVPQLGQVLGKDVKSRVVMEVNMDSTPRTVQFFVNGKAIKRYVSEIPESVRIGFSADVMGTSVQITSLFHSTQATPLTDKMREIKWTFTEQSLEERKFEDYATIRREAEGSMPALLFRNPEHFKIEGNLITRTDVDFNGLPAPFSTVMIDEVLAKTRYVAITILALPQTENSRGIVMFGGLWDDRHIPKSPKALGIRKKRSFAFCSLDGTMFYNSPDHPRRPLQVGDQVVLQVTIGFFGEEADFFVNGEYARAGTMNFDSN</sequence>
<proteinExistence type="predicted"/>
<organism evidence="1 2">
    <name type="scientific">Blattamonas nauphoetae</name>
    <dbReference type="NCBI Taxonomy" id="2049346"/>
    <lineage>
        <taxon>Eukaryota</taxon>
        <taxon>Metamonada</taxon>
        <taxon>Preaxostyla</taxon>
        <taxon>Oxymonadida</taxon>
        <taxon>Blattamonas</taxon>
    </lineage>
</organism>
<evidence type="ECO:0000313" key="2">
    <source>
        <dbReference type="Proteomes" id="UP001281761"/>
    </source>
</evidence>
<gene>
    <name evidence="1" type="ORF">BLNAU_10187</name>
</gene>
<accession>A0ABQ9XTQ6</accession>
<keyword evidence="2" id="KW-1185">Reference proteome</keyword>
<evidence type="ECO:0000313" key="1">
    <source>
        <dbReference type="EMBL" id="KAK2954857.1"/>
    </source>
</evidence>
<evidence type="ECO:0008006" key="3">
    <source>
        <dbReference type="Google" id="ProtNLM"/>
    </source>
</evidence>